<reference evidence="2" key="1">
    <citation type="submission" date="2014-12" db="EMBL/GenBank/DDBJ databases">
        <title>Insight into the proteome of Arion vulgaris.</title>
        <authorList>
            <person name="Aradska J."/>
            <person name="Bulat T."/>
            <person name="Smidak R."/>
            <person name="Sarate P."/>
            <person name="Gangsoo J."/>
            <person name="Sialana F."/>
            <person name="Bilban M."/>
            <person name="Lubec G."/>
        </authorList>
    </citation>
    <scope>NUCLEOTIDE SEQUENCE</scope>
    <source>
        <tissue evidence="2">Skin</tissue>
    </source>
</reference>
<dbReference type="AlphaFoldDB" id="A0A0B7AI47"/>
<evidence type="ECO:0000256" key="1">
    <source>
        <dbReference type="SAM" id="MobiDB-lite"/>
    </source>
</evidence>
<name>A0A0B7AI47_9EUPU</name>
<accession>A0A0B7AI47</accession>
<feature type="region of interest" description="Disordered" evidence="1">
    <location>
        <begin position="40"/>
        <end position="97"/>
    </location>
</feature>
<feature type="non-terminal residue" evidence="2">
    <location>
        <position position="1"/>
    </location>
</feature>
<dbReference type="EMBL" id="HACG01033578">
    <property type="protein sequence ID" value="CEK80443.1"/>
    <property type="molecule type" value="Transcribed_RNA"/>
</dbReference>
<organism evidence="2">
    <name type="scientific">Arion vulgaris</name>
    <dbReference type="NCBI Taxonomy" id="1028688"/>
    <lineage>
        <taxon>Eukaryota</taxon>
        <taxon>Metazoa</taxon>
        <taxon>Spiralia</taxon>
        <taxon>Lophotrochozoa</taxon>
        <taxon>Mollusca</taxon>
        <taxon>Gastropoda</taxon>
        <taxon>Heterobranchia</taxon>
        <taxon>Euthyneura</taxon>
        <taxon>Panpulmonata</taxon>
        <taxon>Eupulmonata</taxon>
        <taxon>Stylommatophora</taxon>
        <taxon>Helicina</taxon>
        <taxon>Arionoidea</taxon>
        <taxon>Arionidae</taxon>
        <taxon>Arion</taxon>
    </lineage>
</organism>
<protein>
    <submittedName>
        <fullName evidence="2">Uncharacterized protein</fullName>
    </submittedName>
</protein>
<feature type="non-terminal residue" evidence="2">
    <location>
        <position position="128"/>
    </location>
</feature>
<sequence>AEVQQNLPADVVEVSETLVVEDTECNEDTSKMQDVCVNMESETDNSKLQKELKPVADNTKQSENEGSKSHDDSKQQDQIKEASINSEADGFSGNSFNVQDLAKQDSITEESTALLSGSDTDVTVELHL</sequence>
<evidence type="ECO:0000313" key="2">
    <source>
        <dbReference type="EMBL" id="CEK80443.1"/>
    </source>
</evidence>
<feature type="compositionally biased region" description="Polar residues" evidence="1">
    <location>
        <begin position="109"/>
        <end position="121"/>
    </location>
</feature>
<feature type="region of interest" description="Disordered" evidence="1">
    <location>
        <begin position="109"/>
        <end position="128"/>
    </location>
</feature>
<feature type="compositionally biased region" description="Basic and acidic residues" evidence="1">
    <location>
        <begin position="44"/>
        <end position="80"/>
    </location>
</feature>
<proteinExistence type="predicted"/>
<gene>
    <name evidence="2" type="primary">ORF120960</name>
</gene>